<evidence type="ECO:0000313" key="1">
    <source>
        <dbReference type="EMBL" id="KRX11518.1"/>
    </source>
</evidence>
<comment type="caution">
    <text evidence="1">The sequence shown here is derived from an EMBL/GenBank/DDBJ whole genome shotgun (WGS) entry which is preliminary data.</text>
</comment>
<dbReference type="EMBL" id="JYDL01002012">
    <property type="protein sequence ID" value="KRX11518.1"/>
    <property type="molecule type" value="Genomic_DNA"/>
</dbReference>
<sequence>MHFNFSLQQALATIRDCFEVHDAIGEYCNLHMAH</sequence>
<dbReference type="AlphaFoldDB" id="A0A0V0RAL3"/>
<feature type="non-terminal residue" evidence="1">
    <location>
        <position position="34"/>
    </location>
</feature>
<dbReference type="OrthoDB" id="10468393at2759"/>
<reference evidence="1 2" key="1">
    <citation type="submission" date="2015-01" db="EMBL/GenBank/DDBJ databases">
        <title>Evolution of Trichinella species and genotypes.</title>
        <authorList>
            <person name="Korhonen P.K."/>
            <person name="Edoardo P."/>
            <person name="Giuseppe L.R."/>
            <person name="Gasser R.B."/>
        </authorList>
    </citation>
    <scope>NUCLEOTIDE SEQUENCE [LARGE SCALE GENOMIC DNA]</scope>
    <source>
        <strain evidence="1">ISS37</strain>
    </source>
</reference>
<name>A0A0V0RAL3_9BILA</name>
<evidence type="ECO:0000313" key="2">
    <source>
        <dbReference type="Proteomes" id="UP000054630"/>
    </source>
</evidence>
<keyword evidence="2" id="KW-1185">Reference proteome</keyword>
<proteinExistence type="predicted"/>
<dbReference type="Proteomes" id="UP000054630">
    <property type="component" value="Unassembled WGS sequence"/>
</dbReference>
<accession>A0A0V0RAL3</accession>
<gene>
    <name evidence="1" type="ORF">T07_2755</name>
</gene>
<protein>
    <submittedName>
        <fullName evidence="1">Uncharacterized protein</fullName>
    </submittedName>
</protein>
<organism evidence="1 2">
    <name type="scientific">Trichinella nelsoni</name>
    <dbReference type="NCBI Taxonomy" id="6336"/>
    <lineage>
        <taxon>Eukaryota</taxon>
        <taxon>Metazoa</taxon>
        <taxon>Ecdysozoa</taxon>
        <taxon>Nematoda</taxon>
        <taxon>Enoplea</taxon>
        <taxon>Dorylaimia</taxon>
        <taxon>Trichinellida</taxon>
        <taxon>Trichinellidae</taxon>
        <taxon>Trichinella</taxon>
    </lineage>
</organism>